<dbReference type="OrthoDB" id="5876611at2759"/>
<sequence>MESEDSKRKNLAVGQPQLGAATQVNPSPKCNGRASPWRRHLLDRAALPASYKLMILLGTFHLIGLQTGGLLAAIFMIRGSVFCDAPLYHYICAAVDLATWYVRPDIRHSTGPTDHKCMLFIRFYRQG</sequence>
<dbReference type="EMBL" id="CAJFDH010000003">
    <property type="protein sequence ID" value="CAD5216148.1"/>
    <property type="molecule type" value="Genomic_DNA"/>
</dbReference>
<dbReference type="EMBL" id="CAJFCW020000003">
    <property type="protein sequence ID" value="CAG9105370.1"/>
    <property type="molecule type" value="Genomic_DNA"/>
</dbReference>
<feature type="transmembrane region" description="Helical" evidence="1">
    <location>
        <begin position="53"/>
        <end position="77"/>
    </location>
</feature>
<comment type="caution">
    <text evidence="2">The sequence shown here is derived from an EMBL/GenBank/DDBJ whole genome shotgun (WGS) entry which is preliminary data.</text>
</comment>
<dbReference type="AlphaFoldDB" id="A0A811KK52"/>
<keyword evidence="3" id="KW-1185">Reference proteome</keyword>
<evidence type="ECO:0000256" key="1">
    <source>
        <dbReference type="SAM" id="Phobius"/>
    </source>
</evidence>
<name>A0A811KK52_9BILA</name>
<protein>
    <submittedName>
        <fullName evidence="2">Uncharacterized protein</fullName>
    </submittedName>
</protein>
<evidence type="ECO:0000313" key="2">
    <source>
        <dbReference type="EMBL" id="CAD5216148.1"/>
    </source>
</evidence>
<proteinExistence type="predicted"/>
<accession>A0A811KK52</accession>
<evidence type="ECO:0000313" key="3">
    <source>
        <dbReference type="Proteomes" id="UP000614601"/>
    </source>
</evidence>
<gene>
    <name evidence="2" type="ORF">BOKJ2_LOCUS6448</name>
</gene>
<dbReference type="Proteomes" id="UP000614601">
    <property type="component" value="Unassembled WGS sequence"/>
</dbReference>
<dbReference type="Pfam" id="PF10321">
    <property type="entry name" value="7TM_GPCR_Srt"/>
    <property type="match status" value="1"/>
</dbReference>
<keyword evidence="1" id="KW-1133">Transmembrane helix</keyword>
<organism evidence="2 3">
    <name type="scientific">Bursaphelenchus okinawaensis</name>
    <dbReference type="NCBI Taxonomy" id="465554"/>
    <lineage>
        <taxon>Eukaryota</taxon>
        <taxon>Metazoa</taxon>
        <taxon>Ecdysozoa</taxon>
        <taxon>Nematoda</taxon>
        <taxon>Chromadorea</taxon>
        <taxon>Rhabditida</taxon>
        <taxon>Tylenchina</taxon>
        <taxon>Tylenchomorpha</taxon>
        <taxon>Aphelenchoidea</taxon>
        <taxon>Aphelenchoididae</taxon>
        <taxon>Bursaphelenchus</taxon>
    </lineage>
</organism>
<dbReference type="InterPro" id="IPR019425">
    <property type="entry name" value="7TM_GPCR_serpentine_rcpt_Srt"/>
</dbReference>
<reference evidence="2" key="1">
    <citation type="submission" date="2020-09" db="EMBL/GenBank/DDBJ databases">
        <authorList>
            <person name="Kikuchi T."/>
        </authorList>
    </citation>
    <scope>NUCLEOTIDE SEQUENCE</scope>
    <source>
        <strain evidence="2">SH1</strain>
    </source>
</reference>
<keyword evidence="1" id="KW-0812">Transmembrane</keyword>
<dbReference type="Proteomes" id="UP000783686">
    <property type="component" value="Unassembled WGS sequence"/>
</dbReference>
<keyword evidence="1" id="KW-0472">Membrane</keyword>